<comment type="caution">
    <text evidence="2">The sequence shown here is derived from an EMBL/GenBank/DDBJ whole genome shotgun (WGS) entry which is preliminary data.</text>
</comment>
<feature type="transmembrane region" description="Helical" evidence="1">
    <location>
        <begin position="80"/>
        <end position="106"/>
    </location>
</feature>
<dbReference type="EMBL" id="JACXWD010000047">
    <property type="protein sequence ID" value="MBD3868887.1"/>
    <property type="molecule type" value="Genomic_DNA"/>
</dbReference>
<dbReference type="AlphaFoldDB" id="A0A8J6XUT4"/>
<dbReference type="InterPro" id="IPR045781">
    <property type="entry name" value="SxtJ"/>
</dbReference>
<evidence type="ECO:0000313" key="2">
    <source>
        <dbReference type="EMBL" id="MBD3868887.1"/>
    </source>
</evidence>
<protein>
    <recommendedName>
        <fullName evidence="4">SxtJ</fullName>
    </recommendedName>
</protein>
<evidence type="ECO:0000313" key="3">
    <source>
        <dbReference type="Proteomes" id="UP000648239"/>
    </source>
</evidence>
<feature type="transmembrane region" description="Helical" evidence="1">
    <location>
        <begin position="42"/>
        <end position="60"/>
    </location>
</feature>
<keyword evidence="1" id="KW-0472">Membrane</keyword>
<reference evidence="2 3" key="1">
    <citation type="submission" date="2020-08" db="EMBL/GenBank/DDBJ databases">
        <title>Acidobacteriota in marine sediments use diverse sulfur dissimilation pathways.</title>
        <authorList>
            <person name="Wasmund K."/>
        </authorList>
    </citation>
    <scope>NUCLEOTIDE SEQUENCE [LARGE SCALE GENOMIC DNA]</scope>
    <source>
        <strain evidence="2">MAG AM4</strain>
    </source>
</reference>
<sequence length="138" mass="16096">MAIIEVNRNPGKGELAWFGLIFLAFFALIGGLLWFKFDRQGAARWVWIGAAAVTLVYYAVPPVRRLLYLAWMYAAYPIGWVMSHLVLGIVFYLVFTPIGLIMRLVGHDPMERKFRKSDGSYWKEHNPHQKPARYFRQF</sequence>
<organism evidence="2 3">
    <name type="scientific">Candidatus Polarisedimenticola svalbardensis</name>
    <dbReference type="NCBI Taxonomy" id="2886004"/>
    <lineage>
        <taxon>Bacteria</taxon>
        <taxon>Pseudomonadati</taxon>
        <taxon>Acidobacteriota</taxon>
        <taxon>Candidatus Polarisedimenticolia</taxon>
        <taxon>Candidatus Polarisedimenticolales</taxon>
        <taxon>Candidatus Polarisedimenticolaceae</taxon>
        <taxon>Candidatus Polarisedimenticola</taxon>
    </lineage>
</organism>
<keyword evidence="1" id="KW-1133">Transmembrane helix</keyword>
<feature type="transmembrane region" description="Helical" evidence="1">
    <location>
        <begin position="15"/>
        <end position="35"/>
    </location>
</feature>
<name>A0A8J6XUT4_9BACT</name>
<proteinExistence type="predicted"/>
<dbReference type="Pfam" id="PF19588">
    <property type="entry name" value="SxtJ"/>
    <property type="match status" value="1"/>
</dbReference>
<keyword evidence="1" id="KW-0812">Transmembrane</keyword>
<evidence type="ECO:0008006" key="4">
    <source>
        <dbReference type="Google" id="ProtNLM"/>
    </source>
</evidence>
<evidence type="ECO:0000256" key="1">
    <source>
        <dbReference type="SAM" id="Phobius"/>
    </source>
</evidence>
<gene>
    <name evidence="2" type="ORF">IFK94_12235</name>
</gene>
<accession>A0A8J6XUT4</accession>
<dbReference type="Proteomes" id="UP000648239">
    <property type="component" value="Unassembled WGS sequence"/>
</dbReference>